<protein>
    <submittedName>
        <fullName evidence="2">Uncharacterized protein</fullName>
    </submittedName>
</protein>
<reference evidence="2" key="1">
    <citation type="journal article" date="2021" name="bioRxiv">
        <title>Whole Genome Assembly and Annotation of Northern Wild Rice, Zizania palustris L., Supports a Whole Genome Duplication in the Zizania Genus.</title>
        <authorList>
            <person name="Haas M."/>
            <person name="Kono T."/>
            <person name="Macchietto M."/>
            <person name="Millas R."/>
            <person name="McGilp L."/>
            <person name="Shao M."/>
            <person name="Duquette J."/>
            <person name="Hirsch C.N."/>
            <person name="Kimball J."/>
        </authorList>
    </citation>
    <scope>NUCLEOTIDE SEQUENCE</scope>
    <source>
        <tissue evidence="2">Fresh leaf tissue</tissue>
    </source>
</reference>
<sequence>MEMERRLELVGAWARFNRVWSALGIEPPTLLGFNVADLVPRKRKVEARTSGISKAPSNKVAHKLKASTPLKSPSPLQTPVPLLEPSKVWQVSDVALATEIEVLVAGDAEGHSGSEIEAPTQDGAEVVPMEETEALGQADVVDAPPTEPKAISQVKAEGVRVL</sequence>
<proteinExistence type="predicted"/>
<organism evidence="2 3">
    <name type="scientific">Zizania palustris</name>
    <name type="common">Northern wild rice</name>
    <dbReference type="NCBI Taxonomy" id="103762"/>
    <lineage>
        <taxon>Eukaryota</taxon>
        <taxon>Viridiplantae</taxon>
        <taxon>Streptophyta</taxon>
        <taxon>Embryophyta</taxon>
        <taxon>Tracheophyta</taxon>
        <taxon>Spermatophyta</taxon>
        <taxon>Magnoliopsida</taxon>
        <taxon>Liliopsida</taxon>
        <taxon>Poales</taxon>
        <taxon>Poaceae</taxon>
        <taxon>BOP clade</taxon>
        <taxon>Oryzoideae</taxon>
        <taxon>Oryzeae</taxon>
        <taxon>Zizaniinae</taxon>
        <taxon>Zizania</taxon>
    </lineage>
</organism>
<dbReference type="Proteomes" id="UP000729402">
    <property type="component" value="Unassembled WGS sequence"/>
</dbReference>
<feature type="region of interest" description="Disordered" evidence="1">
    <location>
        <begin position="47"/>
        <end position="79"/>
    </location>
</feature>
<name>A0A8J5R6V6_ZIZPA</name>
<evidence type="ECO:0000313" key="2">
    <source>
        <dbReference type="EMBL" id="KAG8052655.1"/>
    </source>
</evidence>
<reference evidence="2" key="2">
    <citation type="submission" date="2021-02" db="EMBL/GenBank/DDBJ databases">
        <authorList>
            <person name="Kimball J.A."/>
            <person name="Haas M.W."/>
            <person name="Macchietto M."/>
            <person name="Kono T."/>
            <person name="Duquette J."/>
            <person name="Shao M."/>
        </authorList>
    </citation>
    <scope>NUCLEOTIDE SEQUENCE</scope>
    <source>
        <tissue evidence="2">Fresh leaf tissue</tissue>
    </source>
</reference>
<evidence type="ECO:0000256" key="1">
    <source>
        <dbReference type="SAM" id="MobiDB-lite"/>
    </source>
</evidence>
<comment type="caution">
    <text evidence="2">The sequence shown here is derived from an EMBL/GenBank/DDBJ whole genome shotgun (WGS) entry which is preliminary data.</text>
</comment>
<gene>
    <name evidence="2" type="ORF">GUJ93_ZPchr0001g31787</name>
</gene>
<feature type="region of interest" description="Disordered" evidence="1">
    <location>
        <begin position="108"/>
        <end position="162"/>
    </location>
</feature>
<accession>A0A8J5R6V6</accession>
<dbReference type="AlphaFoldDB" id="A0A8J5R6V6"/>
<keyword evidence="3" id="KW-1185">Reference proteome</keyword>
<dbReference type="EMBL" id="JAAALK010000288">
    <property type="protein sequence ID" value="KAG8052655.1"/>
    <property type="molecule type" value="Genomic_DNA"/>
</dbReference>
<evidence type="ECO:0000313" key="3">
    <source>
        <dbReference type="Proteomes" id="UP000729402"/>
    </source>
</evidence>